<dbReference type="InterPro" id="IPR036676">
    <property type="entry name" value="PurM-like_C_sf"/>
</dbReference>
<evidence type="ECO:0000259" key="1">
    <source>
        <dbReference type="Pfam" id="PF02769"/>
    </source>
</evidence>
<comment type="caution">
    <text evidence="2">The sequence shown here is derived from an EMBL/GenBank/DDBJ whole genome shotgun (WGS) entry which is preliminary data.</text>
</comment>
<organism evidence="2 3">
    <name type="scientific">Blastocystis sp. subtype 1 (strain ATCC 50177 / NandII)</name>
    <dbReference type="NCBI Taxonomy" id="478820"/>
    <lineage>
        <taxon>Eukaryota</taxon>
        <taxon>Sar</taxon>
        <taxon>Stramenopiles</taxon>
        <taxon>Bigyra</taxon>
        <taxon>Opalozoa</taxon>
        <taxon>Opalinata</taxon>
        <taxon>Blastocystidae</taxon>
        <taxon>Blastocystis</taxon>
    </lineage>
</organism>
<dbReference type="PANTHER" id="PTHR10099:SF1">
    <property type="entry name" value="PHOSPHORIBOSYLFORMYLGLYCINAMIDINE SYNTHASE"/>
    <property type="match status" value="1"/>
</dbReference>
<dbReference type="AlphaFoldDB" id="A0A196SCJ3"/>
<feature type="non-terminal residue" evidence="2">
    <location>
        <position position="1"/>
    </location>
</feature>
<gene>
    <name evidence="2" type="ORF">AV274_3573</name>
</gene>
<dbReference type="STRING" id="478820.A0A196SCJ3"/>
<dbReference type="OrthoDB" id="9396062at2759"/>
<dbReference type="GO" id="GO:0006164">
    <property type="term" value="P:purine nucleotide biosynthetic process"/>
    <property type="evidence" value="ECO:0007669"/>
    <property type="project" value="TreeGrafter"/>
</dbReference>
<dbReference type="PANTHER" id="PTHR10099">
    <property type="entry name" value="PHOSPHORIBOSYLFORMYLGLYCINAMIDINE SYNTHASE"/>
    <property type="match status" value="1"/>
</dbReference>
<dbReference type="Gene3D" id="3.90.650.10">
    <property type="entry name" value="PurM-like C-terminal domain"/>
    <property type="match status" value="1"/>
</dbReference>
<dbReference type="EMBL" id="LXWW01000216">
    <property type="protein sequence ID" value="OAO14728.1"/>
    <property type="molecule type" value="Genomic_DNA"/>
</dbReference>
<dbReference type="InterPro" id="IPR010918">
    <property type="entry name" value="PurM-like_C_dom"/>
</dbReference>
<dbReference type="SUPFAM" id="SSF56042">
    <property type="entry name" value="PurM C-terminal domain-like"/>
    <property type="match status" value="1"/>
</dbReference>
<keyword evidence="3" id="KW-1185">Reference proteome</keyword>
<dbReference type="Pfam" id="PF02769">
    <property type="entry name" value="AIRS_C"/>
    <property type="match status" value="1"/>
</dbReference>
<dbReference type="GO" id="GO:0005737">
    <property type="term" value="C:cytoplasm"/>
    <property type="evidence" value="ECO:0007669"/>
    <property type="project" value="TreeGrafter"/>
</dbReference>
<accession>A0A196SCJ3</accession>
<protein>
    <submittedName>
        <fullName evidence="2">Phosphoribosylformylglycinamidine synthase</fullName>
    </submittedName>
</protein>
<reference evidence="2 3" key="1">
    <citation type="submission" date="2016-05" db="EMBL/GenBank/DDBJ databases">
        <title>Nuclear genome of Blastocystis sp. subtype 1 NandII.</title>
        <authorList>
            <person name="Gentekaki E."/>
            <person name="Curtis B."/>
            <person name="Stairs C."/>
            <person name="Eme L."/>
            <person name="Herman E."/>
            <person name="Klimes V."/>
            <person name="Arias M.C."/>
            <person name="Elias M."/>
            <person name="Hilliou F."/>
            <person name="Klute M."/>
            <person name="Malik S.-B."/>
            <person name="Pightling A."/>
            <person name="Rachubinski R."/>
            <person name="Salas D."/>
            <person name="Schlacht A."/>
            <person name="Suga H."/>
            <person name="Archibald J."/>
            <person name="Ball S.G."/>
            <person name="Clark G."/>
            <person name="Dacks J."/>
            <person name="Van Der Giezen M."/>
            <person name="Tsaousis A."/>
            <person name="Roger A."/>
        </authorList>
    </citation>
    <scope>NUCLEOTIDE SEQUENCE [LARGE SCALE GENOMIC DNA]</scope>
    <source>
        <strain evidence="3">ATCC 50177 / NandII</strain>
    </source>
</reference>
<evidence type="ECO:0000313" key="2">
    <source>
        <dbReference type="EMBL" id="OAO14728.1"/>
    </source>
</evidence>
<dbReference type="GO" id="GO:0004642">
    <property type="term" value="F:phosphoribosylformylglycinamidine synthase activity"/>
    <property type="evidence" value="ECO:0007669"/>
    <property type="project" value="TreeGrafter"/>
</dbReference>
<dbReference type="Proteomes" id="UP000078348">
    <property type="component" value="Unassembled WGS sequence"/>
</dbReference>
<proteinExistence type="predicted"/>
<evidence type="ECO:0000313" key="3">
    <source>
        <dbReference type="Proteomes" id="UP000078348"/>
    </source>
</evidence>
<name>A0A196SCJ3_BLAHN</name>
<feature type="domain" description="PurM-like C-terminal" evidence="1">
    <location>
        <begin position="54"/>
        <end position="109"/>
    </location>
</feature>
<sequence length="116" mass="12524">RARRWCRCTRGCPDISLTVTPDIKHAGRSSLVFVDLSGGHARLGGSAQAQTFKQLGDMKPDCDTALLKRAFRATQRVLLAGHDRSDGGLLTRVLEMCLGGDCGCVMEATTENSVME</sequence>